<evidence type="ECO:0000313" key="2">
    <source>
        <dbReference type="Proteomes" id="UP000654913"/>
    </source>
</evidence>
<proteinExistence type="predicted"/>
<dbReference type="Gene3D" id="3.30.559.30">
    <property type="entry name" value="Nonribosomal peptide synthetase, condensation domain"/>
    <property type="match status" value="1"/>
</dbReference>
<dbReference type="Proteomes" id="UP000654913">
    <property type="component" value="Chromosome 8"/>
</dbReference>
<dbReference type="KEGG" id="apuu:APUU_80344S"/>
<protein>
    <submittedName>
        <fullName evidence="1">Uncharacterized protein</fullName>
    </submittedName>
</protein>
<dbReference type="Gene3D" id="3.30.559.10">
    <property type="entry name" value="Chloramphenicol acetyltransferase-like domain"/>
    <property type="match status" value="1"/>
</dbReference>
<dbReference type="InterPro" id="IPR023213">
    <property type="entry name" value="CAT-like_dom_sf"/>
</dbReference>
<reference evidence="1" key="1">
    <citation type="submission" date="2021-01" db="EMBL/GenBank/DDBJ databases">
        <authorList>
            <consortium name="Aspergillus puulaauensis MK2 genome sequencing consortium"/>
            <person name="Kazuki M."/>
            <person name="Futagami T."/>
        </authorList>
    </citation>
    <scope>NUCLEOTIDE SEQUENCE</scope>
    <source>
        <strain evidence="1">MK2</strain>
    </source>
</reference>
<dbReference type="PANTHER" id="PTHR42034:SF1">
    <property type="entry name" value="CONDENSATION DOMAIN-CONTAINING PROTEIN"/>
    <property type="match status" value="1"/>
</dbReference>
<dbReference type="EMBL" id="AP024450">
    <property type="protein sequence ID" value="BCS30041.1"/>
    <property type="molecule type" value="Genomic_DNA"/>
</dbReference>
<accession>A0A7R8AT34</accession>
<reference evidence="1" key="2">
    <citation type="submission" date="2021-02" db="EMBL/GenBank/DDBJ databases">
        <title>Aspergillus puulaauensis MK2 genome sequence.</title>
        <authorList>
            <person name="Futagami T."/>
            <person name="Mori K."/>
            <person name="Kadooka C."/>
            <person name="Tanaka T."/>
        </authorList>
    </citation>
    <scope>NUCLEOTIDE SEQUENCE</scope>
    <source>
        <strain evidence="1">MK2</strain>
    </source>
</reference>
<dbReference type="GeneID" id="64980038"/>
<dbReference type="PANTHER" id="PTHR42034">
    <property type="entry name" value="CHROMOSOME 7, WHOLE GENOME SHOTGUN SEQUENCE-RELATED"/>
    <property type="match status" value="1"/>
</dbReference>
<evidence type="ECO:0000313" key="1">
    <source>
        <dbReference type="EMBL" id="BCS30041.1"/>
    </source>
</evidence>
<keyword evidence="2" id="KW-1185">Reference proteome</keyword>
<gene>
    <name evidence="1" type="ORF">APUU_80344S</name>
</gene>
<dbReference type="AlphaFoldDB" id="A0A7R8AT34"/>
<sequence length="519" mass="58017">MAQLAPNIANFTWTSTTPGRWERDVDEAEQFYTSLAKAYEGTGRTFFAMTGFISLSIPVPESTPQDEAVENLESALRKAWAWLRYDHPTIASRVVYDENQRKCKKVYETFSPSYTVQDWLDETFITIDDGISGLEWCNSDPPVPDFPTIFFIRTGLHNGRVTGDLILRSHHDIIDGTGTLLLFHNLLSHAAHAHQAQNEPGYKLPQFGTEYQNLSPPLRIAAQIPPELDESHKQRMAEIQKYNATLRENVELASPPFKRDNSGPGKHQRVAVTLSQEQTASILAACRELGLSITHAYHAAIPLVVRDLQEKGETERQARYLNYSLINERVNCVEPYSTASHPASVYHSVSGKGLAVDLTVPALEKSSRTSTDSNSNDTVLDQRKEYADVASIIRAFYLDIRHDKDHIFLVPSYWGMGTIPYPADGKTQPVPARNETPSVSISSMGILDKVIRHKYGEFEVEDPWVTGEELGTGLGLFLGTWKGRVTLSAAYNDAWHDKEEVLGFLDRCNDTTFSGLGLA</sequence>
<dbReference type="RefSeq" id="XP_041562227.1">
    <property type="nucleotide sequence ID" value="XM_041696614.1"/>
</dbReference>
<name>A0A7R8AT34_9EURO</name>
<organism evidence="1 2">
    <name type="scientific">Aspergillus puulaauensis</name>
    <dbReference type="NCBI Taxonomy" id="1220207"/>
    <lineage>
        <taxon>Eukaryota</taxon>
        <taxon>Fungi</taxon>
        <taxon>Dikarya</taxon>
        <taxon>Ascomycota</taxon>
        <taxon>Pezizomycotina</taxon>
        <taxon>Eurotiomycetes</taxon>
        <taxon>Eurotiomycetidae</taxon>
        <taxon>Eurotiales</taxon>
        <taxon>Aspergillaceae</taxon>
        <taxon>Aspergillus</taxon>
    </lineage>
</organism>
<dbReference type="OrthoDB" id="2548233at2759"/>